<accession>A0ACC5T381</accession>
<evidence type="ECO:0000313" key="2">
    <source>
        <dbReference type="Proteomes" id="UP000823773"/>
    </source>
</evidence>
<reference evidence="1" key="1">
    <citation type="submission" date="2021-03" db="EMBL/GenBank/DDBJ databases">
        <title>Genomic Encyclopedia of Type Strains, Phase IV (KMG-IV): sequencing the most valuable type-strain genomes for metagenomic binning, comparative biology and taxonomic classification.</title>
        <authorList>
            <person name="Goeker M."/>
        </authorList>
    </citation>
    <scope>NUCLEOTIDE SEQUENCE</scope>
    <source>
        <strain evidence="1">DSM 18131</strain>
    </source>
</reference>
<protein>
    <submittedName>
        <fullName evidence="1">Uncharacterized protein</fullName>
    </submittedName>
</protein>
<organism evidence="1 2">
    <name type="scientific">Ensifer adhaerens</name>
    <name type="common">Sinorhizobium morelense</name>
    <dbReference type="NCBI Taxonomy" id="106592"/>
    <lineage>
        <taxon>Bacteria</taxon>
        <taxon>Pseudomonadati</taxon>
        <taxon>Pseudomonadota</taxon>
        <taxon>Alphaproteobacteria</taxon>
        <taxon>Hyphomicrobiales</taxon>
        <taxon>Rhizobiaceae</taxon>
        <taxon>Sinorhizobium/Ensifer group</taxon>
        <taxon>Ensifer</taxon>
    </lineage>
</organism>
<proteinExistence type="predicted"/>
<gene>
    <name evidence="1" type="ORF">J2Z19_005266</name>
</gene>
<evidence type="ECO:0000313" key="1">
    <source>
        <dbReference type="EMBL" id="MBP1875530.1"/>
    </source>
</evidence>
<sequence length="54" mass="5908">MALPISLGGLIRLKLRQLLLEAPLYLLGFFEGEAKIVETGPIERPVDLGNFATL</sequence>
<keyword evidence="2" id="KW-1185">Reference proteome</keyword>
<name>A0ACC5T381_ENSAD</name>
<dbReference type="EMBL" id="JAGGJR010000011">
    <property type="protein sequence ID" value="MBP1875530.1"/>
    <property type="molecule type" value="Genomic_DNA"/>
</dbReference>
<dbReference type="Proteomes" id="UP000823773">
    <property type="component" value="Unassembled WGS sequence"/>
</dbReference>
<comment type="caution">
    <text evidence="1">The sequence shown here is derived from an EMBL/GenBank/DDBJ whole genome shotgun (WGS) entry which is preliminary data.</text>
</comment>